<keyword evidence="8" id="KW-0496">Mitochondrion</keyword>
<accession>A0A8C4Q636</accession>
<proteinExistence type="inferred from homology"/>
<dbReference type="GO" id="GO:0045259">
    <property type="term" value="C:proton-transporting ATP synthase complex"/>
    <property type="evidence" value="ECO:0007669"/>
    <property type="project" value="UniProtKB-KW"/>
</dbReference>
<evidence type="ECO:0000256" key="13">
    <source>
        <dbReference type="ARBA" id="ARBA00073749"/>
    </source>
</evidence>
<evidence type="ECO:0000256" key="1">
    <source>
        <dbReference type="ARBA" id="ARBA00004273"/>
    </source>
</evidence>
<evidence type="ECO:0000313" key="15">
    <source>
        <dbReference type="Proteomes" id="UP000694388"/>
    </source>
</evidence>
<comment type="function">
    <text evidence="11">Subunit F6, of the mitochondrial membrane ATP synthase complex (F(1)F(0) ATP synthase or Complex V) that produces ATP from ADP in the presence of a proton gradient across the membrane which is generated by electron transport complexes of the respiratory chain. ATP synthase complex consist of a soluble F(1) head domain - the catalytic core - and a membrane F(1) domain - the membrane proton channel. These two domains are linked by a central stalk rotating inside the F(1) region and a stationary peripheral stalk. During catalysis, ATP synthesis in the catalytic domain of F(1) is coupled via a rotary mechanism of the central stalk subunits to proton translocation. In vivo, can only synthesize ATP although its ATP hydrolase activity can be activated artificially in vitro. Part of the complex F(0) domain. Part of the complex F(0) domain and the peripheric stalk, which acts as a stator to hold the catalytic alpha(3)beta(3) subcomplex and subunit a/ATP6 static relative to the rotary elements.</text>
</comment>
<protein>
    <recommendedName>
        <fullName evidence="13">ATP synthase peripheral stalk subunit F6, mitochondrial</fullName>
    </recommendedName>
    <alternativeName>
        <fullName evidence="10">ATP synthase peripheral stalk subunit F6</fullName>
    </alternativeName>
</protein>
<evidence type="ECO:0000256" key="9">
    <source>
        <dbReference type="ARBA" id="ARBA00023136"/>
    </source>
</evidence>
<comment type="similarity">
    <text evidence="2">Belongs to the eukaryotic ATPase subunit F6 family.</text>
</comment>
<evidence type="ECO:0000256" key="8">
    <source>
        <dbReference type="ARBA" id="ARBA00023128"/>
    </source>
</evidence>
<dbReference type="AlphaFoldDB" id="A0A8C4Q636"/>
<keyword evidence="7" id="KW-0406">Ion transport</keyword>
<organism evidence="14 15">
    <name type="scientific">Eptatretus burgeri</name>
    <name type="common">Inshore hagfish</name>
    <dbReference type="NCBI Taxonomy" id="7764"/>
    <lineage>
        <taxon>Eukaryota</taxon>
        <taxon>Metazoa</taxon>
        <taxon>Chordata</taxon>
        <taxon>Craniata</taxon>
        <taxon>Vertebrata</taxon>
        <taxon>Cyclostomata</taxon>
        <taxon>Myxini</taxon>
        <taxon>Myxiniformes</taxon>
        <taxon>Myxinidae</taxon>
        <taxon>Eptatretinae</taxon>
        <taxon>Eptatretus</taxon>
    </lineage>
</organism>
<reference evidence="14" key="1">
    <citation type="submission" date="2025-08" db="UniProtKB">
        <authorList>
            <consortium name="Ensembl"/>
        </authorList>
    </citation>
    <scope>IDENTIFICATION</scope>
</reference>
<reference evidence="14" key="2">
    <citation type="submission" date="2025-09" db="UniProtKB">
        <authorList>
            <consortium name="Ensembl"/>
        </authorList>
    </citation>
    <scope>IDENTIFICATION</scope>
</reference>
<keyword evidence="9" id="KW-0472">Membrane</keyword>
<evidence type="ECO:0000256" key="6">
    <source>
        <dbReference type="ARBA" id="ARBA00022792"/>
    </source>
</evidence>
<comment type="subunit">
    <text evidence="12">Component of the ATP synthase complex composed at least of ATP5F1A/subunit alpha, ATP5F1B/subunit beta, ATP5MC1/subunit c (homooctomer), MT-ATP6/subunit a, MT-ATP8/subunit 8, ATP5ME/subunit e, ATP5MF/subunit f, ATP5MG/subunit g, ATP5MK/subunit k, ATP5MJ/subunit j, ATP5F1C/subunit gamma, ATP5F1D/subunit delta, ATP5F1E/subunit epsilon, ATP5PF/subunit F6, ATP5PB/subunit b, ATP5PD/subunit d, ATP5PO/subunit OSCP. ATP synthase complex consists of a soluble F(1) head domain (subunits alpha(3) and beta(3)) - the catalytic core - and a membrane F(0) domain - the membrane proton channel (subunits c, a, 8, e, f, g, k and j). These two domains are linked by a central stalk (subunits gamma, delta, and epsilon) rotating inside the F1 region and a stationary peripheral stalk (subunits F6, b, d, and OSCP).</text>
</comment>
<evidence type="ECO:0000256" key="4">
    <source>
        <dbReference type="ARBA" id="ARBA00022547"/>
    </source>
</evidence>
<evidence type="ECO:0000256" key="10">
    <source>
        <dbReference type="ARBA" id="ARBA00029863"/>
    </source>
</evidence>
<dbReference type="PANTHER" id="PTHR12441:SF10">
    <property type="entry name" value="ATP SYNTHASE-COUPLING FACTOR 6, MITOCHONDRIAL"/>
    <property type="match status" value="1"/>
</dbReference>
<evidence type="ECO:0000313" key="14">
    <source>
        <dbReference type="Ensembl" id="ENSEBUP00000010594.1"/>
    </source>
</evidence>
<evidence type="ECO:0000256" key="5">
    <source>
        <dbReference type="ARBA" id="ARBA00022781"/>
    </source>
</evidence>
<sequence>MKDCSLYAIYLVIFFSQDSHPNRRTDFTLLSKNSSLVLVLYFFDFQISMSLTNLEPLFLRIFLESAGGPVDGGQDYSRVFSEEMQKLQRLYGGGDLEKFPDFRFEGT</sequence>
<evidence type="ECO:0000256" key="2">
    <source>
        <dbReference type="ARBA" id="ARBA00007346"/>
    </source>
</evidence>
<keyword evidence="3" id="KW-0813">Transport</keyword>
<evidence type="ECO:0000256" key="11">
    <source>
        <dbReference type="ARBA" id="ARBA00059339"/>
    </source>
</evidence>
<dbReference type="GO" id="GO:0015986">
    <property type="term" value="P:proton motive force-driven ATP synthesis"/>
    <property type="evidence" value="ECO:0007669"/>
    <property type="project" value="InterPro"/>
</dbReference>
<comment type="subcellular location">
    <subcellularLocation>
        <location evidence="1">Mitochondrion inner membrane</location>
    </subcellularLocation>
</comment>
<dbReference type="Proteomes" id="UP000694388">
    <property type="component" value="Unplaced"/>
</dbReference>
<dbReference type="InterPro" id="IPR036204">
    <property type="entry name" value="ATP_synth_f6_sf_mt"/>
</dbReference>
<dbReference type="GO" id="GO:0005743">
    <property type="term" value="C:mitochondrial inner membrane"/>
    <property type="evidence" value="ECO:0007669"/>
    <property type="project" value="UniProtKB-SubCell"/>
</dbReference>
<dbReference type="Ensembl" id="ENSEBUT00000011144.1">
    <property type="protein sequence ID" value="ENSEBUP00000010594.1"/>
    <property type="gene ID" value="ENSEBUG00000006819.1"/>
</dbReference>
<keyword evidence="6" id="KW-0999">Mitochondrion inner membrane</keyword>
<keyword evidence="5" id="KW-0375">Hydrogen ion transport</keyword>
<dbReference type="PANTHER" id="PTHR12441">
    <property type="entry name" value="ATP SYNTHASE COUPLING FACTOR 6, MITOCHONDRIAL"/>
    <property type="match status" value="1"/>
</dbReference>
<dbReference type="InterPro" id="IPR008387">
    <property type="entry name" value="ATP_synth_f6_mt"/>
</dbReference>
<dbReference type="Gene3D" id="1.10.246.110">
    <property type="entry name" value="Mitochondrial ATP synthase-coupling factor 6"/>
    <property type="match status" value="1"/>
</dbReference>
<keyword evidence="15" id="KW-1185">Reference proteome</keyword>
<evidence type="ECO:0000256" key="12">
    <source>
        <dbReference type="ARBA" id="ARBA00064647"/>
    </source>
</evidence>
<keyword evidence="4" id="KW-0138">CF(0)</keyword>
<dbReference type="Pfam" id="PF05511">
    <property type="entry name" value="ATP-synt_F6"/>
    <property type="match status" value="1"/>
</dbReference>
<name>A0A8C4Q636_EPTBU</name>
<dbReference type="GO" id="GO:0015078">
    <property type="term" value="F:proton transmembrane transporter activity"/>
    <property type="evidence" value="ECO:0007669"/>
    <property type="project" value="InterPro"/>
</dbReference>
<dbReference type="SUPFAM" id="SSF111357">
    <property type="entry name" value="Mitochondrial ATP synthase coupling factor 6"/>
    <property type="match status" value="1"/>
</dbReference>
<evidence type="ECO:0000256" key="3">
    <source>
        <dbReference type="ARBA" id="ARBA00022448"/>
    </source>
</evidence>
<evidence type="ECO:0000256" key="7">
    <source>
        <dbReference type="ARBA" id="ARBA00023065"/>
    </source>
</evidence>